<accession>A0A3B0NBW0</accession>
<evidence type="ECO:0000256" key="1">
    <source>
        <dbReference type="ARBA" id="ARBA00005647"/>
    </source>
</evidence>
<dbReference type="GO" id="GO:0042273">
    <property type="term" value="P:ribosomal large subunit biogenesis"/>
    <property type="evidence" value="ECO:0007669"/>
    <property type="project" value="TreeGrafter"/>
</dbReference>
<dbReference type="Pfam" id="PF01246">
    <property type="entry name" value="Ribosomal_L24e"/>
    <property type="match status" value="1"/>
</dbReference>
<dbReference type="InterPro" id="IPR056366">
    <property type="entry name" value="Ribosomal_eL24"/>
</dbReference>
<protein>
    <submittedName>
        <fullName evidence="4">60S ribosomal protein L24/L30, putative</fullName>
    </submittedName>
</protein>
<dbReference type="GO" id="GO:0005730">
    <property type="term" value="C:nucleolus"/>
    <property type="evidence" value="ECO:0007669"/>
    <property type="project" value="TreeGrafter"/>
</dbReference>
<dbReference type="Gene3D" id="2.30.170.20">
    <property type="entry name" value="Ribosomal protein L24e"/>
    <property type="match status" value="1"/>
</dbReference>
<sequence>MNINKCWLCSSNIYPGHGIVFVRNDSKIFRFCRSKCHRHFKAKHNPRKIKWTKAYRRLQGKELRNDENMEMELRKNRPVRYDRDLYIKAIKAIKQTERVEYLRKMLLHKERRRNLVSKKLSLAQKELEKHKDILPIPLEQLDIQQLKLLNAKPKSTANIKAMEQTKFNTRSNTKVNVKEDENKMDLD</sequence>
<dbReference type="PANTHER" id="PTHR10792:SF8">
    <property type="entry name" value="RIBOSOME BIOGENESIS PROTEIN RLP24-RELATED"/>
    <property type="match status" value="1"/>
</dbReference>
<organism evidence="4">
    <name type="scientific">Theileria annulata</name>
    <dbReference type="NCBI Taxonomy" id="5874"/>
    <lineage>
        <taxon>Eukaryota</taxon>
        <taxon>Sar</taxon>
        <taxon>Alveolata</taxon>
        <taxon>Apicomplexa</taxon>
        <taxon>Aconoidasida</taxon>
        <taxon>Piroplasmida</taxon>
        <taxon>Theileriidae</taxon>
        <taxon>Theileria</taxon>
    </lineage>
</organism>
<dbReference type="GO" id="GO:0005840">
    <property type="term" value="C:ribosome"/>
    <property type="evidence" value="ECO:0007669"/>
    <property type="project" value="UniProtKB-KW"/>
</dbReference>
<name>A0A3B0NBW0_THEAN</name>
<evidence type="ECO:0000313" key="5">
    <source>
        <dbReference type="EMBL" id="SVP93370.1"/>
    </source>
</evidence>
<dbReference type="CDD" id="cd00472">
    <property type="entry name" value="Ribosomal_L24e_L24"/>
    <property type="match status" value="1"/>
</dbReference>
<dbReference type="InterPro" id="IPR011017">
    <property type="entry name" value="TRASH_dom"/>
</dbReference>
<dbReference type="FunFam" id="2.30.170.20:FF:000001">
    <property type="entry name" value="probable ribosome biogenesis protein RLP24"/>
    <property type="match status" value="1"/>
</dbReference>
<comment type="similarity">
    <text evidence="1">Belongs to the eukaryotic ribosomal protein eL24 family.</text>
</comment>
<evidence type="ECO:0000256" key="2">
    <source>
        <dbReference type="ARBA" id="ARBA00022517"/>
    </source>
</evidence>
<dbReference type="VEuPathDB" id="PiroplasmaDB:TA03415"/>
<dbReference type="EMBL" id="UIVT01000003">
    <property type="protein sequence ID" value="SVP93370.1"/>
    <property type="molecule type" value="Genomic_DNA"/>
</dbReference>
<evidence type="ECO:0000313" key="4">
    <source>
        <dbReference type="EMBL" id="SVP92566.1"/>
    </source>
</evidence>
<feature type="domain" description="TRASH" evidence="3">
    <location>
        <begin position="6"/>
        <end position="44"/>
    </location>
</feature>
<dbReference type="SUPFAM" id="SSF57716">
    <property type="entry name" value="Glucocorticoid receptor-like (DNA-binding domain)"/>
    <property type="match status" value="1"/>
</dbReference>
<keyword evidence="2" id="KW-0690">Ribosome biogenesis</keyword>
<dbReference type="AlphaFoldDB" id="A0A3B0NBW0"/>
<gene>
    <name evidence="5" type="ORF">TAT_000236100</name>
    <name evidence="4" type="ORF">TAV_000236200</name>
</gene>
<proteinExistence type="inferred from homology"/>
<dbReference type="GO" id="GO:0003735">
    <property type="term" value="F:structural constituent of ribosome"/>
    <property type="evidence" value="ECO:0007669"/>
    <property type="project" value="InterPro"/>
</dbReference>
<evidence type="ECO:0000259" key="3">
    <source>
        <dbReference type="SMART" id="SM00746"/>
    </source>
</evidence>
<dbReference type="PANTHER" id="PTHR10792">
    <property type="entry name" value="60S RIBOSOMAL PROTEIN L24"/>
    <property type="match status" value="1"/>
</dbReference>
<dbReference type="EMBL" id="UIVS01000003">
    <property type="protein sequence ID" value="SVP92566.1"/>
    <property type="molecule type" value="Genomic_DNA"/>
</dbReference>
<keyword evidence="4" id="KW-0689">Ribosomal protein</keyword>
<dbReference type="InterPro" id="IPR000988">
    <property type="entry name" value="Ribosomal_eL24-rel_N"/>
</dbReference>
<keyword evidence="4" id="KW-0687">Ribonucleoprotein</keyword>
<dbReference type="InterPro" id="IPR038630">
    <property type="entry name" value="L24e/L24_sf"/>
</dbReference>
<dbReference type="SMART" id="SM00746">
    <property type="entry name" value="TRASH"/>
    <property type="match status" value="1"/>
</dbReference>
<reference evidence="4" key="1">
    <citation type="submission" date="2018-07" db="EMBL/GenBank/DDBJ databases">
        <authorList>
            <person name="Quirk P.G."/>
            <person name="Krulwich T.A."/>
        </authorList>
    </citation>
    <scope>NUCLEOTIDE SEQUENCE</scope>
    <source>
        <strain evidence="4">Anand</strain>
    </source>
</reference>